<evidence type="ECO:0000256" key="2">
    <source>
        <dbReference type="ARBA" id="ARBA00005745"/>
    </source>
</evidence>
<feature type="transmembrane region" description="Helical" evidence="8">
    <location>
        <begin position="74"/>
        <end position="94"/>
    </location>
</feature>
<evidence type="ECO:0000256" key="7">
    <source>
        <dbReference type="ARBA" id="ARBA00023136"/>
    </source>
</evidence>
<dbReference type="GO" id="GO:0005886">
    <property type="term" value="C:plasma membrane"/>
    <property type="evidence" value="ECO:0007669"/>
    <property type="project" value="UniProtKB-SubCell"/>
</dbReference>
<evidence type="ECO:0000256" key="4">
    <source>
        <dbReference type="ARBA" id="ARBA00022519"/>
    </source>
</evidence>
<dbReference type="Proteomes" id="UP000318242">
    <property type="component" value="Unassembled WGS sequence"/>
</dbReference>
<reference evidence="10 11" key="1">
    <citation type="submission" date="2019-06" db="EMBL/GenBank/DDBJ databases">
        <title>Whole genome shotgun sequence of Vibrio comitans NBRC 102076.</title>
        <authorList>
            <person name="Hosoyama A."/>
            <person name="Uohara A."/>
            <person name="Ohji S."/>
            <person name="Ichikawa N."/>
        </authorList>
    </citation>
    <scope>NUCLEOTIDE SEQUENCE [LARGE SCALE GENOMIC DNA]</scope>
    <source>
        <strain evidence="10 11">NBRC 102076</strain>
    </source>
</reference>
<dbReference type="EMBL" id="BJLH01000003">
    <property type="protein sequence ID" value="GEA59737.1"/>
    <property type="molecule type" value="Genomic_DNA"/>
</dbReference>
<accession>A0A4Y3IK67</accession>
<evidence type="ECO:0000259" key="9">
    <source>
        <dbReference type="Pfam" id="PF00482"/>
    </source>
</evidence>
<comment type="caution">
    <text evidence="10">The sequence shown here is derived from an EMBL/GenBank/DDBJ whole genome shotgun (WGS) entry which is preliminary data.</text>
</comment>
<keyword evidence="7 8" id="KW-0472">Membrane</keyword>
<dbReference type="Gene3D" id="1.20.81.30">
    <property type="entry name" value="Type II secretion system (T2SS), domain F"/>
    <property type="match status" value="1"/>
</dbReference>
<keyword evidence="11" id="KW-1185">Reference proteome</keyword>
<keyword evidence="3" id="KW-1003">Cell membrane</keyword>
<evidence type="ECO:0000256" key="1">
    <source>
        <dbReference type="ARBA" id="ARBA00004429"/>
    </source>
</evidence>
<evidence type="ECO:0000313" key="10">
    <source>
        <dbReference type="EMBL" id="GEA59737.1"/>
    </source>
</evidence>
<dbReference type="AlphaFoldDB" id="A0A4Y3IK67"/>
<comment type="similarity">
    <text evidence="2">Belongs to the GSP F family.</text>
</comment>
<dbReference type="GO" id="GO:0015628">
    <property type="term" value="P:protein secretion by the type II secretion system"/>
    <property type="evidence" value="ECO:0007669"/>
    <property type="project" value="TreeGrafter"/>
</dbReference>
<evidence type="ECO:0000256" key="8">
    <source>
        <dbReference type="SAM" id="Phobius"/>
    </source>
</evidence>
<dbReference type="PANTHER" id="PTHR30012">
    <property type="entry name" value="GENERAL SECRETION PATHWAY PROTEIN"/>
    <property type="match status" value="1"/>
</dbReference>
<proteinExistence type="inferred from homology"/>
<name>A0A4Y3IK67_9VIBR</name>
<dbReference type="InterPro" id="IPR042094">
    <property type="entry name" value="T2SS_GspF_sf"/>
</dbReference>
<keyword evidence="4" id="KW-0997">Cell inner membrane</keyword>
<keyword evidence="6 8" id="KW-1133">Transmembrane helix</keyword>
<dbReference type="PANTHER" id="PTHR30012:SF7">
    <property type="entry name" value="PROTEIN TRANSPORT PROTEIN HOFC HOMOLOG"/>
    <property type="match status" value="1"/>
</dbReference>
<evidence type="ECO:0000256" key="5">
    <source>
        <dbReference type="ARBA" id="ARBA00022692"/>
    </source>
</evidence>
<evidence type="ECO:0000256" key="6">
    <source>
        <dbReference type="ARBA" id="ARBA00022989"/>
    </source>
</evidence>
<sequence>MRKALSSAHEGIKEGKSLYHSLEALSFLPSIMLKMIKIGEISGTLTVITGRLATLFEQQLKETTDKLGQLIEPLVIVFLGTLVGGLVLSMYLPIFSLMSVVG</sequence>
<keyword evidence="5 8" id="KW-0812">Transmembrane</keyword>
<gene>
    <name evidence="10" type="ORF">VCO01S_09300</name>
</gene>
<evidence type="ECO:0000256" key="3">
    <source>
        <dbReference type="ARBA" id="ARBA00022475"/>
    </source>
</evidence>
<comment type="subcellular location">
    <subcellularLocation>
        <location evidence="1">Cell inner membrane</location>
        <topology evidence="1">Multi-pass membrane protein</topology>
    </subcellularLocation>
</comment>
<dbReference type="Pfam" id="PF00482">
    <property type="entry name" value="T2SSF"/>
    <property type="match status" value="1"/>
</dbReference>
<organism evidence="10 11">
    <name type="scientific">Vibrio comitans NBRC 102076</name>
    <dbReference type="NCBI Taxonomy" id="1219078"/>
    <lineage>
        <taxon>Bacteria</taxon>
        <taxon>Pseudomonadati</taxon>
        <taxon>Pseudomonadota</taxon>
        <taxon>Gammaproteobacteria</taxon>
        <taxon>Vibrionales</taxon>
        <taxon>Vibrionaceae</taxon>
        <taxon>Vibrio</taxon>
    </lineage>
</organism>
<protein>
    <recommendedName>
        <fullName evidence="9">Type II secretion system protein GspF domain-containing protein</fullName>
    </recommendedName>
</protein>
<dbReference type="InterPro" id="IPR003004">
    <property type="entry name" value="GspF/PilC"/>
</dbReference>
<evidence type="ECO:0000313" key="11">
    <source>
        <dbReference type="Proteomes" id="UP000318242"/>
    </source>
</evidence>
<dbReference type="InterPro" id="IPR018076">
    <property type="entry name" value="T2SS_GspF_dom"/>
</dbReference>
<feature type="domain" description="Type II secretion system protein GspF" evidence="9">
    <location>
        <begin position="1"/>
        <end position="93"/>
    </location>
</feature>